<sequence>MYYKAPVLLFTYRKPQFLEEIFQAIKQYSPPRLYIASNLHACEEERAVVESIRRTIRKWELPGEILLLCQDKHLLINESIHSGLDHVFSIEEAAIILEDDTVPSASFFSFCNTMLGHHWNSPEIGSIVGCNLGAIDDDQAAYQVPFAIFYWGWATWAKTWQALRDTPLPFGQHDNGVVDKLQDPNSILIPFLQRLDDRCTWDVRWGWQQTLHGLHTVLPGKNMVTNKGFVLEGSYIRFTDSALNSLPCNDMNTEALKRVMHAEHSACYEQRTAAMLTEILLSRSELDYYASLAN</sequence>
<dbReference type="SUPFAM" id="SSF53448">
    <property type="entry name" value="Nucleotide-diphospho-sugar transferases"/>
    <property type="match status" value="1"/>
</dbReference>
<dbReference type="Proteomes" id="UP001165524">
    <property type="component" value="Unassembled WGS sequence"/>
</dbReference>
<organism evidence="1 2">
    <name type="scientific">Alcanivorax quisquiliarum</name>
    <dbReference type="NCBI Taxonomy" id="2933565"/>
    <lineage>
        <taxon>Bacteria</taxon>
        <taxon>Pseudomonadati</taxon>
        <taxon>Pseudomonadota</taxon>
        <taxon>Gammaproteobacteria</taxon>
        <taxon>Oceanospirillales</taxon>
        <taxon>Alcanivoracaceae</taxon>
        <taxon>Alcanivorax</taxon>
    </lineage>
</organism>
<evidence type="ECO:0008006" key="3">
    <source>
        <dbReference type="Google" id="ProtNLM"/>
    </source>
</evidence>
<gene>
    <name evidence="1" type="ORF">MU846_01515</name>
</gene>
<dbReference type="RefSeq" id="WP_246947547.1">
    <property type="nucleotide sequence ID" value="NZ_JALKII010000001.1"/>
</dbReference>
<dbReference type="Gene3D" id="3.90.550.10">
    <property type="entry name" value="Spore Coat Polysaccharide Biosynthesis Protein SpsA, Chain A"/>
    <property type="match status" value="1"/>
</dbReference>
<dbReference type="InterPro" id="IPR029044">
    <property type="entry name" value="Nucleotide-diphossugar_trans"/>
</dbReference>
<accession>A0ABT0E3I9</accession>
<evidence type="ECO:0000313" key="1">
    <source>
        <dbReference type="EMBL" id="MCK0536383.1"/>
    </source>
</evidence>
<evidence type="ECO:0000313" key="2">
    <source>
        <dbReference type="Proteomes" id="UP001165524"/>
    </source>
</evidence>
<proteinExistence type="predicted"/>
<name>A0ABT0E3I9_9GAMM</name>
<comment type="caution">
    <text evidence="1">The sequence shown here is derived from an EMBL/GenBank/DDBJ whole genome shotgun (WGS) entry which is preliminary data.</text>
</comment>
<keyword evidence="2" id="KW-1185">Reference proteome</keyword>
<dbReference type="EMBL" id="JALKII010000001">
    <property type="protein sequence ID" value="MCK0536383.1"/>
    <property type="molecule type" value="Genomic_DNA"/>
</dbReference>
<protein>
    <recommendedName>
        <fullName evidence="3">Glycosyl transferase family 2</fullName>
    </recommendedName>
</protein>
<reference evidence="1" key="1">
    <citation type="submission" date="2022-04" db="EMBL/GenBank/DDBJ databases">
        <title>Alcanivorax sp. CY1518 draft genome sequence.</title>
        <authorList>
            <person name="Zhao G."/>
            <person name="An M."/>
        </authorList>
    </citation>
    <scope>NUCLEOTIDE SEQUENCE</scope>
    <source>
        <strain evidence="1">CY1518</strain>
    </source>
</reference>